<dbReference type="InterPro" id="IPR013656">
    <property type="entry name" value="PAS_4"/>
</dbReference>
<dbReference type="AlphaFoldDB" id="A0ABD8A9G8"/>
<dbReference type="InterPro" id="IPR003018">
    <property type="entry name" value="GAF"/>
</dbReference>
<keyword evidence="3" id="KW-0418">Kinase</keyword>
<dbReference type="CDD" id="cd00130">
    <property type="entry name" value="PAS"/>
    <property type="match status" value="2"/>
</dbReference>
<evidence type="ECO:0000256" key="1">
    <source>
        <dbReference type="ARBA" id="ARBA00022679"/>
    </source>
</evidence>
<dbReference type="GO" id="GO:0000160">
    <property type="term" value="P:phosphorelay signal transduction system"/>
    <property type="evidence" value="ECO:0007669"/>
    <property type="project" value="UniProtKB-KW"/>
</dbReference>
<name>A0ABD8A9G8_9EURY</name>
<dbReference type="GO" id="GO:0005524">
    <property type="term" value="F:ATP binding"/>
    <property type="evidence" value="ECO:0007669"/>
    <property type="project" value="UniProtKB-KW"/>
</dbReference>
<organism evidence="7 8">
    <name type="scientific">Methanoculleus palmolei</name>
    <dbReference type="NCBI Taxonomy" id="72612"/>
    <lineage>
        <taxon>Archaea</taxon>
        <taxon>Methanobacteriati</taxon>
        <taxon>Methanobacteriota</taxon>
        <taxon>Stenosarchaea group</taxon>
        <taxon>Methanomicrobia</taxon>
        <taxon>Methanomicrobiales</taxon>
        <taxon>Methanomicrobiaceae</taxon>
        <taxon>Methanoculleus</taxon>
    </lineage>
</organism>
<dbReference type="CDD" id="cd00082">
    <property type="entry name" value="HisKA"/>
    <property type="match status" value="1"/>
</dbReference>
<evidence type="ECO:0000256" key="4">
    <source>
        <dbReference type="ARBA" id="ARBA00022840"/>
    </source>
</evidence>
<evidence type="ECO:0000256" key="2">
    <source>
        <dbReference type="ARBA" id="ARBA00022741"/>
    </source>
</evidence>
<dbReference type="SUPFAM" id="SSF47384">
    <property type="entry name" value="Homodimeric domain of signal transducing histidine kinase"/>
    <property type="match status" value="1"/>
</dbReference>
<dbReference type="PANTHER" id="PTHR43065:SF46">
    <property type="entry name" value="C4-DICARBOXYLATE TRANSPORT SENSOR PROTEIN DCTB"/>
    <property type="match status" value="1"/>
</dbReference>
<dbReference type="GO" id="GO:0016301">
    <property type="term" value="F:kinase activity"/>
    <property type="evidence" value="ECO:0007669"/>
    <property type="project" value="UniProtKB-KW"/>
</dbReference>
<dbReference type="SMART" id="SM00091">
    <property type="entry name" value="PAS"/>
    <property type="match status" value="2"/>
</dbReference>
<proteinExistence type="predicted"/>
<keyword evidence="5" id="KW-0902">Two-component regulatory system</keyword>
<dbReference type="SMART" id="SM00388">
    <property type="entry name" value="HisKA"/>
    <property type="match status" value="1"/>
</dbReference>
<dbReference type="EMBL" id="CP137641">
    <property type="protein sequence ID" value="WOX56122.1"/>
    <property type="molecule type" value="Genomic_DNA"/>
</dbReference>
<protein>
    <submittedName>
        <fullName evidence="7">PAS domain-containing protein</fullName>
    </submittedName>
</protein>
<keyword evidence="2" id="KW-0547">Nucleotide-binding</keyword>
<keyword evidence="1" id="KW-0808">Transferase</keyword>
<dbReference type="PROSITE" id="PS50112">
    <property type="entry name" value="PAS"/>
    <property type="match status" value="1"/>
</dbReference>
<dbReference type="InterPro" id="IPR036097">
    <property type="entry name" value="HisK_dim/P_sf"/>
</dbReference>
<dbReference type="Pfam" id="PF13188">
    <property type="entry name" value="PAS_8"/>
    <property type="match status" value="1"/>
</dbReference>
<evidence type="ECO:0000256" key="3">
    <source>
        <dbReference type="ARBA" id="ARBA00022777"/>
    </source>
</evidence>
<dbReference type="Gene3D" id="3.30.450.20">
    <property type="entry name" value="PAS domain"/>
    <property type="match status" value="2"/>
</dbReference>
<dbReference type="Proteomes" id="UP001626603">
    <property type="component" value="Chromosome"/>
</dbReference>
<dbReference type="Pfam" id="PF00512">
    <property type="entry name" value="HisKA"/>
    <property type="match status" value="1"/>
</dbReference>
<evidence type="ECO:0000313" key="8">
    <source>
        <dbReference type="Proteomes" id="UP001626603"/>
    </source>
</evidence>
<dbReference type="InterPro" id="IPR029016">
    <property type="entry name" value="GAF-like_dom_sf"/>
</dbReference>
<dbReference type="InterPro" id="IPR000014">
    <property type="entry name" value="PAS"/>
</dbReference>
<dbReference type="PANTHER" id="PTHR43065">
    <property type="entry name" value="SENSOR HISTIDINE KINASE"/>
    <property type="match status" value="1"/>
</dbReference>
<dbReference type="InterPro" id="IPR003661">
    <property type="entry name" value="HisK_dim/P_dom"/>
</dbReference>
<dbReference type="Pfam" id="PF01590">
    <property type="entry name" value="GAF"/>
    <property type="match status" value="1"/>
</dbReference>
<dbReference type="SUPFAM" id="SSF55781">
    <property type="entry name" value="GAF domain-like"/>
    <property type="match status" value="1"/>
</dbReference>
<gene>
    <name evidence="7" type="ORF">R6Y95_02005</name>
</gene>
<reference evidence="7 8" key="1">
    <citation type="submission" date="2023-10" db="EMBL/GenBank/DDBJ databases">
        <title>The complete genome sequence of Methanoculleus palmolei DSM 4273.</title>
        <authorList>
            <person name="Lai S.-J."/>
            <person name="You Y.-T."/>
            <person name="Chen S.-C."/>
        </authorList>
    </citation>
    <scope>NUCLEOTIDE SEQUENCE [LARGE SCALE GENOMIC DNA]</scope>
    <source>
        <strain evidence="7 8">DSM 4273</strain>
    </source>
</reference>
<dbReference type="Gene3D" id="3.30.450.40">
    <property type="match status" value="1"/>
</dbReference>
<keyword evidence="4" id="KW-0067">ATP-binding</keyword>
<evidence type="ECO:0000256" key="5">
    <source>
        <dbReference type="ARBA" id="ARBA00023012"/>
    </source>
</evidence>
<feature type="domain" description="PAS" evidence="6">
    <location>
        <begin position="1"/>
        <end position="43"/>
    </location>
</feature>
<evidence type="ECO:0000259" key="6">
    <source>
        <dbReference type="PROSITE" id="PS50112"/>
    </source>
</evidence>
<sequence>MLRQVIETSLSGICIADREGRIIFANASLLAMWRYDLREIVGQPVGLLWLSRDGGLDCIGCVLSTGRWNGTVAARRRDSTIFYARMAVSTVCDPETADLWFLVSCVEGSVQGKVEDASGHRHNLEGAVAAMPARFMDPTEIDPAIDASLESLGRACGASRGYLSLFNDSRTLIGTTHEWCMPEQKPHRGEFQKFLTRDLPWWIAQILEDRTVYVDGTSGDGRLRREERDFLKRHGATATLMLPLRMSGAVVGFVGFDRNTDNARFADEDVVLLAAGVNIIASALDRKQSEYLFRESEDLYQIVLDAITDTVIVVDTGLTLLLANDAFIAWCEELGLATDVVGKNLFMVLPFLPPSARQQYERVVRTGRPLTSERSLKLGDRTVFLREMRIPIFEGGEVAKVITVSRDITAQREVEDLKAKAYSQVERNMEQFALLADHIRNPLQAIMGHAELINDADATEKIRQQIQRINGIIDQLDDRWAESRKLSLFWRKYS</sequence>
<dbReference type="Gene3D" id="1.10.287.130">
    <property type="match status" value="1"/>
</dbReference>
<dbReference type="InterPro" id="IPR035965">
    <property type="entry name" value="PAS-like_dom_sf"/>
</dbReference>
<keyword evidence="8" id="KW-1185">Reference proteome</keyword>
<dbReference type="SUPFAM" id="SSF55785">
    <property type="entry name" value="PYP-like sensor domain (PAS domain)"/>
    <property type="match status" value="2"/>
</dbReference>
<accession>A0ABD8A9G8</accession>
<dbReference type="NCBIfam" id="TIGR00229">
    <property type="entry name" value="sensory_box"/>
    <property type="match status" value="1"/>
</dbReference>
<dbReference type="Pfam" id="PF08448">
    <property type="entry name" value="PAS_4"/>
    <property type="match status" value="1"/>
</dbReference>
<evidence type="ECO:0000313" key="7">
    <source>
        <dbReference type="EMBL" id="WOX56122.1"/>
    </source>
</evidence>